<name>A0A853FHX3_9BURK</name>
<dbReference type="OrthoDB" id="8686123at2"/>
<dbReference type="RefSeq" id="WP_129970240.1">
    <property type="nucleotide sequence ID" value="NZ_JACCEW010000005.1"/>
</dbReference>
<reference evidence="1 2" key="1">
    <citation type="submission" date="2020-07" db="EMBL/GenBank/DDBJ databases">
        <title>Taxonomic revisions and descriptions of new bacterial species based on genomic comparisons in the high-G+C-content subgroup of the family Alcaligenaceae.</title>
        <authorList>
            <person name="Szabo A."/>
            <person name="Felfoldi T."/>
        </authorList>
    </citation>
    <scope>NUCLEOTIDE SEQUENCE [LARGE SCALE GENOMIC DNA]</scope>
    <source>
        <strain evidence="1 2">DSM 25264</strain>
    </source>
</reference>
<protein>
    <submittedName>
        <fullName evidence="1">Uncharacterized protein</fullName>
    </submittedName>
</protein>
<dbReference type="Proteomes" id="UP000580517">
    <property type="component" value="Unassembled WGS sequence"/>
</dbReference>
<evidence type="ECO:0000313" key="1">
    <source>
        <dbReference type="EMBL" id="NYT38380.1"/>
    </source>
</evidence>
<gene>
    <name evidence="1" type="ORF">H0A68_15960</name>
</gene>
<keyword evidence="2" id="KW-1185">Reference proteome</keyword>
<sequence>MNTPDLPHAPVHELLASLVGMLSCGDLDTHEIGRIAALCQHARDDAEAVLHREYGPEAARLAGQPSPAITAFIIFVELEDYFAVADTVDELYEQIVAAFERPLLPPYPYDDNDFQTVDDFYQWTEAQLRMHHPRYRLLAFGQSYTHDFQVILVLREQVDDILALCGQLGLYAELCA</sequence>
<dbReference type="EMBL" id="JACCEW010000005">
    <property type="protein sequence ID" value="NYT38380.1"/>
    <property type="molecule type" value="Genomic_DNA"/>
</dbReference>
<evidence type="ECO:0000313" key="2">
    <source>
        <dbReference type="Proteomes" id="UP000580517"/>
    </source>
</evidence>
<dbReference type="AlphaFoldDB" id="A0A853FHX3"/>
<organism evidence="1 2">
    <name type="scientific">Allopusillimonas soli</name>
    <dbReference type="NCBI Taxonomy" id="659016"/>
    <lineage>
        <taxon>Bacteria</taxon>
        <taxon>Pseudomonadati</taxon>
        <taxon>Pseudomonadota</taxon>
        <taxon>Betaproteobacteria</taxon>
        <taxon>Burkholderiales</taxon>
        <taxon>Alcaligenaceae</taxon>
        <taxon>Allopusillimonas</taxon>
    </lineage>
</organism>
<accession>A0A853FHX3</accession>
<comment type="caution">
    <text evidence="1">The sequence shown here is derived from an EMBL/GenBank/DDBJ whole genome shotgun (WGS) entry which is preliminary data.</text>
</comment>
<proteinExistence type="predicted"/>